<feature type="chain" id="PRO_5041974806" evidence="1">
    <location>
        <begin position="23"/>
        <end position="118"/>
    </location>
</feature>
<evidence type="ECO:0000313" key="2">
    <source>
        <dbReference type="EMBL" id="KAB1182245.1"/>
    </source>
</evidence>
<proteinExistence type="predicted"/>
<evidence type="ECO:0000313" key="3">
    <source>
        <dbReference type="Proteomes" id="UP000480943"/>
    </source>
</evidence>
<dbReference type="EMBL" id="VZUQ01000045">
    <property type="protein sequence ID" value="KAB1182245.1"/>
    <property type="molecule type" value="Genomic_DNA"/>
</dbReference>
<gene>
    <name evidence="2" type="ORF">F6450_07185</name>
</gene>
<sequence length="118" mass="12803">MLKKINVVAVLLPILFSTSTKADIPAWTVTPPAGHASYCADVKKLGKDKAMLVAKTFAKAALEEQKIVDYVVGDEVDNSGEYSNDIQTTTAAVVRNVRIVDSYQDNHNLCVLVTNHAN</sequence>
<evidence type="ECO:0000256" key="1">
    <source>
        <dbReference type="SAM" id="SignalP"/>
    </source>
</evidence>
<name>A0AAD3ZVJ7_PHODD</name>
<dbReference type="RefSeq" id="WP_106341098.1">
    <property type="nucleotide sequence ID" value="NZ_JABXOQ010000023.1"/>
</dbReference>
<dbReference type="Proteomes" id="UP000480943">
    <property type="component" value="Unassembled WGS sequence"/>
</dbReference>
<keyword evidence="1" id="KW-0732">Signal</keyword>
<comment type="caution">
    <text evidence="2">The sequence shown here is derived from an EMBL/GenBank/DDBJ whole genome shotgun (WGS) entry which is preliminary data.</text>
</comment>
<feature type="signal peptide" evidence="1">
    <location>
        <begin position="1"/>
        <end position="22"/>
    </location>
</feature>
<reference evidence="2 3" key="1">
    <citation type="submission" date="2019-09" db="EMBL/GenBank/DDBJ databases">
        <title>Photobacterium damselae subsp. damselae CDC-2227-81, a human clinical isolate.</title>
        <authorList>
            <person name="Osorio C.R."/>
        </authorList>
    </citation>
    <scope>NUCLEOTIDE SEQUENCE [LARGE SCALE GENOMIC DNA]</scope>
    <source>
        <strain evidence="2 3">CDC-2227-81</strain>
    </source>
</reference>
<protein>
    <submittedName>
        <fullName evidence="2">Uncharacterized protein</fullName>
    </submittedName>
</protein>
<dbReference type="AlphaFoldDB" id="A0AAD3ZVJ7"/>
<organism evidence="2 3">
    <name type="scientific">Photobacterium damselae subsp. damselae</name>
    <name type="common">Listonella damsela</name>
    <dbReference type="NCBI Taxonomy" id="85581"/>
    <lineage>
        <taxon>Bacteria</taxon>
        <taxon>Pseudomonadati</taxon>
        <taxon>Pseudomonadota</taxon>
        <taxon>Gammaproteobacteria</taxon>
        <taxon>Vibrionales</taxon>
        <taxon>Vibrionaceae</taxon>
        <taxon>Photobacterium</taxon>
    </lineage>
</organism>
<accession>A0AAD3ZVJ7</accession>